<dbReference type="RefSeq" id="WP_179925528.1">
    <property type="nucleotide sequence ID" value="NZ_JACBXX010000138.1"/>
</dbReference>
<gene>
    <name evidence="1" type="ORF">HZY94_06575</name>
</gene>
<evidence type="ECO:0000313" key="1">
    <source>
        <dbReference type="EMBL" id="NYS96841.1"/>
    </source>
</evidence>
<reference evidence="1 2" key="1">
    <citation type="submission" date="2020-07" db="EMBL/GenBank/DDBJ databases">
        <title>MOT database genomes.</title>
        <authorList>
            <person name="Joseph S."/>
            <person name="Aduse-Opoku J."/>
            <person name="Hashim A."/>
            <person name="Wade W."/>
            <person name="Curtis M."/>
        </authorList>
    </citation>
    <scope>NUCLEOTIDE SEQUENCE [LARGE SCALE GENOMIC DNA]</scope>
    <source>
        <strain evidence="1 2">STR</strain>
    </source>
</reference>
<dbReference type="Proteomes" id="UP000589521">
    <property type="component" value="Unassembled WGS sequence"/>
</dbReference>
<sequence length="198" mass="23388">MSELKYKVGDRITLEGEIIEIYNDDKGHFPYKIKFNSEVDWCREQDLKIIKPKPQVLPVAIEYYEFYKDKLIGFDEWFGDFFGRDFRQEFGEDRAEELQKWLYDNDFETNRERELALATLIVKGPEAVEVIKEKEYRVAIPNGDGGFVYLVKNTSADDLFFVADKNISRYCYGLTEEEIKHNHAPLWGTEWVKEEVDG</sequence>
<evidence type="ECO:0000313" key="2">
    <source>
        <dbReference type="Proteomes" id="UP000589521"/>
    </source>
</evidence>
<dbReference type="EMBL" id="JACBXX010000138">
    <property type="protein sequence ID" value="NYS96841.1"/>
    <property type="molecule type" value="Genomic_DNA"/>
</dbReference>
<accession>A0A7Z0S4W5</accession>
<proteinExistence type="predicted"/>
<protein>
    <recommendedName>
        <fullName evidence="3">DUF1642 domain-containing protein</fullName>
    </recommendedName>
</protein>
<name>A0A7Z0S4W5_9STRE</name>
<organism evidence="1 2">
    <name type="scientific">Streptococcus danieliae</name>
    <dbReference type="NCBI Taxonomy" id="747656"/>
    <lineage>
        <taxon>Bacteria</taxon>
        <taxon>Bacillati</taxon>
        <taxon>Bacillota</taxon>
        <taxon>Bacilli</taxon>
        <taxon>Lactobacillales</taxon>
        <taxon>Streptococcaceae</taxon>
        <taxon>Streptococcus</taxon>
    </lineage>
</organism>
<comment type="caution">
    <text evidence="1">The sequence shown here is derived from an EMBL/GenBank/DDBJ whole genome shotgun (WGS) entry which is preliminary data.</text>
</comment>
<evidence type="ECO:0008006" key="3">
    <source>
        <dbReference type="Google" id="ProtNLM"/>
    </source>
</evidence>
<dbReference type="AlphaFoldDB" id="A0A7Z0S4W5"/>